<organism evidence="1 2">
    <name type="scientific">Virgibacillus sediminis</name>
    <dbReference type="NCBI Taxonomy" id="202260"/>
    <lineage>
        <taxon>Bacteria</taxon>
        <taxon>Bacillati</taxon>
        <taxon>Bacillota</taxon>
        <taxon>Bacilli</taxon>
        <taxon>Bacillales</taxon>
        <taxon>Bacillaceae</taxon>
        <taxon>Virgibacillus</taxon>
    </lineage>
</organism>
<sequence>MAIEDLNSFLRQYFHSHYCEVVDNEQGVLTIQLTEEMDKALMNRPFYWHYVNNAGMKGNPMKLTLITNPEKRGEKGEWVHFGSPRLQQIIRHLVKSEKQTVLFQKITATRNTPLYPWLVVNMKISYTGMQRKDEVHSIGLHLISGKMETEMMEKLSMISLDLKISDYCYTLSPLIMWKSGFQRIQSVLDNYIENQSHEWAEQSLNALQEEKDMLEYFYTGADMEEQKEKELREIEERYQPSVSFEVINGGIFYLKEGWLQQNSR</sequence>
<dbReference type="InterPro" id="IPR024562">
    <property type="entry name" value="YqhG"/>
</dbReference>
<accession>A0ABV7A566</accession>
<dbReference type="EMBL" id="JBHRRZ010000014">
    <property type="protein sequence ID" value="MFC2948187.1"/>
    <property type="molecule type" value="Genomic_DNA"/>
</dbReference>
<name>A0ABV7A566_9BACI</name>
<comment type="caution">
    <text evidence="1">The sequence shown here is derived from an EMBL/GenBank/DDBJ whole genome shotgun (WGS) entry which is preliminary data.</text>
</comment>
<evidence type="ECO:0000313" key="2">
    <source>
        <dbReference type="Proteomes" id="UP001595387"/>
    </source>
</evidence>
<keyword evidence="2" id="KW-1185">Reference proteome</keyword>
<reference evidence="2" key="1">
    <citation type="journal article" date="2019" name="Int. J. Syst. Evol. Microbiol.">
        <title>The Global Catalogue of Microorganisms (GCM) 10K type strain sequencing project: providing services to taxonomists for standard genome sequencing and annotation.</title>
        <authorList>
            <consortium name="The Broad Institute Genomics Platform"/>
            <consortium name="The Broad Institute Genome Sequencing Center for Infectious Disease"/>
            <person name="Wu L."/>
            <person name="Ma J."/>
        </authorList>
    </citation>
    <scope>NUCLEOTIDE SEQUENCE [LARGE SCALE GENOMIC DNA]</scope>
    <source>
        <strain evidence="2">KCTC 13193</strain>
    </source>
</reference>
<dbReference type="RefSeq" id="WP_390304873.1">
    <property type="nucleotide sequence ID" value="NZ_JBHRRZ010000014.1"/>
</dbReference>
<gene>
    <name evidence="1" type="ORF">ACFODW_07540</name>
</gene>
<evidence type="ECO:0000313" key="1">
    <source>
        <dbReference type="EMBL" id="MFC2948187.1"/>
    </source>
</evidence>
<dbReference type="Proteomes" id="UP001595387">
    <property type="component" value="Unassembled WGS sequence"/>
</dbReference>
<dbReference type="Pfam" id="PF11079">
    <property type="entry name" value="YqhG"/>
    <property type="match status" value="1"/>
</dbReference>
<proteinExistence type="predicted"/>
<protein>
    <submittedName>
        <fullName evidence="1">YqhG family protein</fullName>
    </submittedName>
</protein>